<dbReference type="HOGENOM" id="CLU_017028_7_3_5"/>
<dbReference type="PANTHER" id="PTHR30290:SF10">
    <property type="entry name" value="PERIPLASMIC OLIGOPEPTIDE-BINDING PROTEIN-RELATED"/>
    <property type="match status" value="1"/>
</dbReference>
<dbReference type="EMBL" id="CP000629">
    <property type="protein sequence ID" value="ACM30386.1"/>
    <property type="molecule type" value="Genomic_DNA"/>
</dbReference>
<dbReference type="GO" id="GO:0015833">
    <property type="term" value="P:peptide transport"/>
    <property type="evidence" value="ECO:0007669"/>
    <property type="project" value="TreeGrafter"/>
</dbReference>
<comment type="similarity">
    <text evidence="2">Belongs to the bacterial solute-binding protein 5 family.</text>
</comment>
<dbReference type="KEGG" id="ara:Arad_9315"/>
<evidence type="ECO:0000256" key="3">
    <source>
        <dbReference type="ARBA" id="ARBA00022448"/>
    </source>
</evidence>
<dbReference type="InterPro" id="IPR039424">
    <property type="entry name" value="SBP_5"/>
</dbReference>
<dbReference type="Pfam" id="PF00496">
    <property type="entry name" value="SBP_bac_5"/>
    <property type="match status" value="1"/>
</dbReference>
<dbReference type="CDD" id="cd08492">
    <property type="entry name" value="PBP2_NikA_DppA_OppA_like_15"/>
    <property type="match status" value="1"/>
</dbReference>
<comment type="subcellular location">
    <subcellularLocation>
        <location evidence="1">Periplasm</location>
    </subcellularLocation>
</comment>
<dbReference type="InterPro" id="IPR030678">
    <property type="entry name" value="Peptide/Ni-bd"/>
</dbReference>
<keyword evidence="4" id="KW-0732">Signal</keyword>
<dbReference type="PANTHER" id="PTHR30290">
    <property type="entry name" value="PERIPLASMIC BINDING COMPONENT OF ABC TRANSPORTER"/>
    <property type="match status" value="1"/>
</dbReference>
<evidence type="ECO:0000313" key="6">
    <source>
        <dbReference type="EMBL" id="ACM30386.1"/>
    </source>
</evidence>
<organism evidence="6 7">
    <name type="scientific">Rhizobium rhizogenes (strain K84 / ATCC BAA-868)</name>
    <name type="common">Agrobacterium radiobacter</name>
    <dbReference type="NCBI Taxonomy" id="311403"/>
    <lineage>
        <taxon>Bacteria</taxon>
        <taxon>Pseudomonadati</taxon>
        <taxon>Pseudomonadota</taxon>
        <taxon>Alphaproteobacteria</taxon>
        <taxon>Hyphomicrobiales</taxon>
        <taxon>Rhizobiaceae</taxon>
        <taxon>Rhizobium/Agrobacterium group</taxon>
        <taxon>Rhizobium</taxon>
    </lineage>
</organism>
<reference evidence="6 7" key="1">
    <citation type="journal article" date="2009" name="J. Bacteriol.">
        <title>Genome sequences of three Agrobacterium biovars help elucidate the evolution of multichromosome genomes in bacteria.</title>
        <authorList>
            <person name="Slater S.C."/>
            <person name="Goldman B.S."/>
            <person name="Goodner B."/>
            <person name="Setubal J.C."/>
            <person name="Farrand S.K."/>
            <person name="Nester E.W."/>
            <person name="Burr T.J."/>
            <person name="Banta L."/>
            <person name="Dickerman A.W."/>
            <person name="Paulsen I."/>
            <person name="Otten L."/>
            <person name="Suen G."/>
            <person name="Welch R."/>
            <person name="Almeida N.F."/>
            <person name="Arnold F."/>
            <person name="Burton O.T."/>
            <person name="Du Z."/>
            <person name="Ewing A."/>
            <person name="Godsy E."/>
            <person name="Heisel S."/>
            <person name="Houmiel K.L."/>
            <person name="Jhaveri J."/>
            <person name="Lu J."/>
            <person name="Miller N.M."/>
            <person name="Norton S."/>
            <person name="Chen Q."/>
            <person name="Phoolcharoen W."/>
            <person name="Ohlin V."/>
            <person name="Ondrusek D."/>
            <person name="Pride N."/>
            <person name="Stricklin S.L."/>
            <person name="Sun J."/>
            <person name="Wheeler C."/>
            <person name="Wilson L."/>
            <person name="Zhu H."/>
            <person name="Wood D.W."/>
        </authorList>
    </citation>
    <scope>NUCLEOTIDE SEQUENCE [LARGE SCALE GENOMIC DNA]</scope>
    <source>
        <strain evidence="7">K84 / ATCC BAA-868</strain>
    </source>
</reference>
<dbReference type="SUPFAM" id="SSF53850">
    <property type="entry name" value="Periplasmic binding protein-like II"/>
    <property type="match status" value="1"/>
</dbReference>
<dbReference type="GO" id="GO:0030288">
    <property type="term" value="C:outer membrane-bounded periplasmic space"/>
    <property type="evidence" value="ECO:0007669"/>
    <property type="project" value="UniProtKB-ARBA"/>
</dbReference>
<keyword evidence="3" id="KW-0813">Transport</keyword>
<dbReference type="AlphaFoldDB" id="B9JKE4"/>
<dbReference type="Gene3D" id="3.10.105.10">
    <property type="entry name" value="Dipeptide-binding Protein, Domain 3"/>
    <property type="match status" value="1"/>
</dbReference>
<sequence length="517" mass="55770">MAGAHAWAASEGAKPIDGGILKVGLGTDTAIIDPSITGSSITAVITRNIVDSLVGQAEDNSFTPWLAERWEINGDNTVYTFHLRPGVTFSDGTPLDAAAVKYNFDRILDPKTTSSYAKSLLGPVDKIEAPNANIVVISYRQSFAPLLQGLSLPYLGIQSPTYLQKATSTTNTVVGSGAFVLDSFVKGSGSKLTRRVDYNWGPGYATHKGPAHFNEIDFKYLPEASVRLGALASGQVDAIDAVPPANFRSVQSNGKLQVVTKENPGVTSAFLLNISKGPFQDVKVRQAFQSAVNVAAAVKAAYFGTLKLADNILGPSTLYYEPRLGGKWGFDLAKANRLLDEAGWKEKDTDGTRKKDGQRLTLHYVYDTAQVGDSDITLAQAAQYQVRQAGFDLQLDPTDAGGLIARANANDYNLVSLNYVRAEPDILRTVFHSAYAPPNGANYARVSSLDEKLSKAIGASDAERKRLYAEIQTEIIDQAYAVPRYVAAYQLGASKKLLGISWATNAKPNFYDAWLNP</sequence>
<gene>
    <name evidence="6" type="ordered locus">Arad_9315</name>
</gene>
<evidence type="ECO:0000256" key="4">
    <source>
        <dbReference type="ARBA" id="ARBA00022729"/>
    </source>
</evidence>
<dbReference type="InterPro" id="IPR000914">
    <property type="entry name" value="SBP_5_dom"/>
</dbReference>
<accession>B9JKE4</accession>
<proteinExistence type="inferred from homology"/>
<evidence type="ECO:0000259" key="5">
    <source>
        <dbReference type="Pfam" id="PF00496"/>
    </source>
</evidence>
<evidence type="ECO:0000256" key="2">
    <source>
        <dbReference type="ARBA" id="ARBA00005695"/>
    </source>
</evidence>
<evidence type="ECO:0000313" key="7">
    <source>
        <dbReference type="Proteomes" id="UP000001600"/>
    </source>
</evidence>
<dbReference type="STRING" id="311403.Arad_9315"/>
<dbReference type="eggNOG" id="COG0747">
    <property type="taxonomic scope" value="Bacteria"/>
</dbReference>
<protein>
    <submittedName>
        <fullName evidence="6">Dipeptide ABC transporter</fullName>
    </submittedName>
</protein>
<dbReference type="GO" id="GO:1904680">
    <property type="term" value="F:peptide transmembrane transporter activity"/>
    <property type="evidence" value="ECO:0007669"/>
    <property type="project" value="TreeGrafter"/>
</dbReference>
<dbReference type="Proteomes" id="UP000001600">
    <property type="component" value="Chromosome 2"/>
</dbReference>
<name>B9JKE4_RHIR8</name>
<feature type="domain" description="Solute-binding protein family 5" evidence="5">
    <location>
        <begin position="62"/>
        <end position="424"/>
    </location>
</feature>
<dbReference type="Gene3D" id="3.40.190.10">
    <property type="entry name" value="Periplasmic binding protein-like II"/>
    <property type="match status" value="1"/>
</dbReference>
<evidence type="ECO:0000256" key="1">
    <source>
        <dbReference type="ARBA" id="ARBA00004418"/>
    </source>
</evidence>
<dbReference type="PIRSF" id="PIRSF002741">
    <property type="entry name" value="MppA"/>
    <property type="match status" value="1"/>
</dbReference>
<dbReference type="GO" id="GO:0043190">
    <property type="term" value="C:ATP-binding cassette (ABC) transporter complex"/>
    <property type="evidence" value="ECO:0007669"/>
    <property type="project" value="InterPro"/>
</dbReference>